<proteinExistence type="predicted"/>
<keyword evidence="2" id="KW-1185">Reference proteome</keyword>
<reference evidence="1 2" key="1">
    <citation type="submission" date="2024-01" db="EMBL/GenBank/DDBJ databases">
        <title>Genome assemblies of Stephania.</title>
        <authorList>
            <person name="Yang L."/>
        </authorList>
    </citation>
    <scope>NUCLEOTIDE SEQUENCE [LARGE SCALE GENOMIC DNA]</scope>
    <source>
        <strain evidence="1">QJT</strain>
        <tissue evidence="1">Leaf</tissue>
    </source>
</reference>
<dbReference type="AlphaFoldDB" id="A0AAP0PEB0"/>
<name>A0AAP0PEB0_9MAGN</name>
<dbReference type="EMBL" id="JBBNAE010000003">
    <property type="protein sequence ID" value="KAK9137681.1"/>
    <property type="molecule type" value="Genomic_DNA"/>
</dbReference>
<organism evidence="1 2">
    <name type="scientific">Stephania japonica</name>
    <dbReference type="NCBI Taxonomy" id="461633"/>
    <lineage>
        <taxon>Eukaryota</taxon>
        <taxon>Viridiplantae</taxon>
        <taxon>Streptophyta</taxon>
        <taxon>Embryophyta</taxon>
        <taxon>Tracheophyta</taxon>
        <taxon>Spermatophyta</taxon>
        <taxon>Magnoliopsida</taxon>
        <taxon>Ranunculales</taxon>
        <taxon>Menispermaceae</taxon>
        <taxon>Menispermoideae</taxon>
        <taxon>Cissampelideae</taxon>
        <taxon>Stephania</taxon>
    </lineage>
</organism>
<dbReference type="Proteomes" id="UP001417504">
    <property type="component" value="Unassembled WGS sequence"/>
</dbReference>
<accession>A0AAP0PEB0</accession>
<protein>
    <submittedName>
        <fullName evidence="1">Uncharacterized protein</fullName>
    </submittedName>
</protein>
<evidence type="ECO:0000313" key="1">
    <source>
        <dbReference type="EMBL" id="KAK9137681.1"/>
    </source>
</evidence>
<comment type="caution">
    <text evidence="1">The sequence shown here is derived from an EMBL/GenBank/DDBJ whole genome shotgun (WGS) entry which is preliminary data.</text>
</comment>
<gene>
    <name evidence="1" type="ORF">Sjap_008275</name>
</gene>
<sequence>MSLIFKIGVLEGLGTCKKSIFTSVQAASPNLINTSSSGYKAAKTMPSLISGPLQEAMILQHGTGINGKRI</sequence>
<evidence type="ECO:0000313" key="2">
    <source>
        <dbReference type="Proteomes" id="UP001417504"/>
    </source>
</evidence>